<evidence type="ECO:0000256" key="1">
    <source>
        <dbReference type="SAM" id="Phobius"/>
    </source>
</evidence>
<proteinExistence type="predicted"/>
<keyword evidence="1" id="KW-0472">Membrane</keyword>
<evidence type="ECO:0000313" key="3">
    <source>
        <dbReference type="Proteomes" id="UP000541558"/>
    </source>
</evidence>
<dbReference type="EMBL" id="JAACJK010000059">
    <property type="protein sequence ID" value="KAF5336185.1"/>
    <property type="molecule type" value="Genomic_DNA"/>
</dbReference>
<reference evidence="2 3" key="1">
    <citation type="journal article" date="2020" name="ISME J.">
        <title>Uncovering the hidden diversity of litter-decomposition mechanisms in mushroom-forming fungi.</title>
        <authorList>
            <person name="Floudas D."/>
            <person name="Bentzer J."/>
            <person name="Ahren D."/>
            <person name="Johansson T."/>
            <person name="Persson P."/>
            <person name="Tunlid A."/>
        </authorList>
    </citation>
    <scope>NUCLEOTIDE SEQUENCE [LARGE SCALE GENOMIC DNA]</scope>
    <source>
        <strain evidence="2 3">CBS 175.51</strain>
    </source>
</reference>
<dbReference type="OrthoDB" id="4584900at2759"/>
<keyword evidence="3" id="KW-1185">Reference proteome</keyword>
<sequence length="241" mass="25973">MANHTPLLYVIVLLLATVGIMGRPDKFSTLRRRGRHSLLHTDAQNWSNAVLLARGLPPRKPRAFFSPTRIAREPQPSVLPGPITYSGKLKVVQRASGGKEGYVSTDFTPEHGFGLTNTASKVMEVQFTHAASGPFDIAITSPSTHPNLGFAGNLVSGTSIATCTATNQSQLILPRVGKWLATSSDLYINHYIALAPAGSVPSIVGNSNSLIQESESAIWTFDPSTRKLTASWINADTSQFF</sequence>
<accession>A0A8H5C6V5</accession>
<dbReference type="Proteomes" id="UP000541558">
    <property type="component" value="Unassembled WGS sequence"/>
</dbReference>
<comment type="caution">
    <text evidence="2">The sequence shown here is derived from an EMBL/GenBank/DDBJ whole genome shotgun (WGS) entry which is preliminary data.</text>
</comment>
<feature type="transmembrane region" description="Helical" evidence="1">
    <location>
        <begin position="6"/>
        <end position="23"/>
    </location>
</feature>
<evidence type="ECO:0000313" key="2">
    <source>
        <dbReference type="EMBL" id="KAF5336185.1"/>
    </source>
</evidence>
<keyword evidence="1" id="KW-1133">Transmembrane helix</keyword>
<dbReference type="AlphaFoldDB" id="A0A8H5C6V5"/>
<protein>
    <submittedName>
        <fullName evidence="2">Uncharacterized protein</fullName>
    </submittedName>
</protein>
<organism evidence="2 3">
    <name type="scientific">Ephemerocybe angulata</name>
    <dbReference type="NCBI Taxonomy" id="980116"/>
    <lineage>
        <taxon>Eukaryota</taxon>
        <taxon>Fungi</taxon>
        <taxon>Dikarya</taxon>
        <taxon>Basidiomycota</taxon>
        <taxon>Agaricomycotina</taxon>
        <taxon>Agaricomycetes</taxon>
        <taxon>Agaricomycetidae</taxon>
        <taxon>Agaricales</taxon>
        <taxon>Agaricineae</taxon>
        <taxon>Psathyrellaceae</taxon>
        <taxon>Ephemerocybe</taxon>
    </lineage>
</organism>
<keyword evidence="1" id="KW-0812">Transmembrane</keyword>
<gene>
    <name evidence="2" type="ORF">D9611_006269</name>
</gene>
<name>A0A8H5C6V5_9AGAR</name>